<dbReference type="InterPro" id="IPR001138">
    <property type="entry name" value="Zn2Cys6_DnaBD"/>
</dbReference>
<evidence type="ECO:0000256" key="4">
    <source>
        <dbReference type="ARBA" id="ARBA00023242"/>
    </source>
</evidence>
<protein>
    <submittedName>
        <fullName evidence="7">Fungal Zn(2)-Cys(6) binuclear cluster domain-containing protein</fullName>
    </submittedName>
</protein>
<dbReference type="GO" id="GO:0001228">
    <property type="term" value="F:DNA-binding transcription activator activity, RNA polymerase II-specific"/>
    <property type="evidence" value="ECO:0007669"/>
    <property type="project" value="TreeGrafter"/>
</dbReference>
<dbReference type="PROSITE" id="PS00463">
    <property type="entry name" value="ZN2_CY6_FUNGAL_1"/>
    <property type="match status" value="1"/>
</dbReference>
<dbReference type="Gene3D" id="4.10.240.10">
    <property type="entry name" value="Zn(2)-C6 fungal-type DNA-binding domain"/>
    <property type="match status" value="1"/>
</dbReference>
<dbReference type="EMBL" id="WIWV01000013">
    <property type="protein sequence ID" value="KAF7718612.1"/>
    <property type="molecule type" value="Genomic_DNA"/>
</dbReference>
<feature type="domain" description="Zn(2)-C6 fungal-type" evidence="6">
    <location>
        <begin position="55"/>
        <end position="85"/>
    </location>
</feature>
<dbReference type="PANTHER" id="PTHR47784:SF9">
    <property type="entry name" value="ZN(II)2CYS6 TRANSCRIPTION FACTOR (EUROFUNG)"/>
    <property type="match status" value="1"/>
</dbReference>
<keyword evidence="8" id="KW-1185">Reference proteome</keyword>
<keyword evidence="4" id="KW-0539">Nucleus</keyword>
<dbReference type="InterPro" id="IPR021858">
    <property type="entry name" value="Fun_TF"/>
</dbReference>
<keyword evidence="1" id="KW-0805">Transcription regulation</keyword>
<evidence type="ECO:0000256" key="5">
    <source>
        <dbReference type="SAM" id="MobiDB-lite"/>
    </source>
</evidence>
<dbReference type="SUPFAM" id="SSF57701">
    <property type="entry name" value="Zn2/Cys6 DNA-binding domain"/>
    <property type="match status" value="1"/>
</dbReference>
<reference evidence="7" key="1">
    <citation type="journal article" date="2020" name="Front. Microbiol.">
        <title>Gene regulatory networks of Penicillium echinulatum 2HH and Penicillium oxalicum 114-2 inferred by a computational biology approach.</title>
        <authorList>
            <person name="Lenz A.R."/>
            <person name="Galan-Vasquez E."/>
            <person name="Balbinot E."/>
            <person name="De Abreu F.P."/>
            <person name="De Oliveira N.S."/>
            <person name="Da Rosa L.O."/>
            <person name="De Avila E Silva S."/>
            <person name="Camassola M."/>
            <person name="Dillon A.J.P."/>
            <person name="Perez-Rueda E."/>
        </authorList>
    </citation>
    <scope>NUCLEOTIDE SEQUENCE</scope>
    <source>
        <strain evidence="7">S1M29</strain>
    </source>
</reference>
<evidence type="ECO:0000313" key="7">
    <source>
        <dbReference type="EMBL" id="KAF7718612.1"/>
    </source>
</evidence>
<dbReference type="SMART" id="SM00066">
    <property type="entry name" value="GAL4"/>
    <property type="match status" value="1"/>
</dbReference>
<dbReference type="GO" id="GO:0003677">
    <property type="term" value="F:DNA binding"/>
    <property type="evidence" value="ECO:0007669"/>
    <property type="project" value="UniProtKB-KW"/>
</dbReference>
<gene>
    <name evidence="7" type="ORF">PECM_001473</name>
</gene>
<comment type="caution">
    <text evidence="7">The sequence shown here is derived from an EMBL/GenBank/DDBJ whole genome shotgun (WGS) entry which is preliminary data.</text>
</comment>
<evidence type="ECO:0000256" key="1">
    <source>
        <dbReference type="ARBA" id="ARBA00023015"/>
    </source>
</evidence>
<sequence>MSSKRVLPDESSSTSADADKNNLKPHQTVFRVTLQTRKKPTEFHARRAHKKSRAGCVTCKNRRIKCDENRPTCSKCKKRGVDCLYASGESLADHGHTSSRVISRKSPTLSVSSFSCCDISKTICEALRLGSRSSSTLPSFVHERAGSMSTVAFHHFLTHSTDTVVSPAVKDVMRTDMIRVSFTSPHLMYTILAVGMLHLNRISPSKDRSIAESTFCQRALEEYQKALSSGVTENTTDALLSSCMLMSGMTVCPENFNPLDSWVLTNKPESLNWLSLQSGLRCILSLASSYLPRSIWATAFAQVDEVGDLIFRDLQQGREGMNPELADLCEIDDYSTGQTNVYFDPLRMLTSLMNLERNAENSGHCTSFMGRLECDFVALLRARDSPALLILAHWMGLMCCLSEWQPWVEGRIRGECVAICMFLEGHGDSRVRRLLRFPAGACGYKLCQIQG</sequence>
<evidence type="ECO:0000256" key="3">
    <source>
        <dbReference type="ARBA" id="ARBA00023163"/>
    </source>
</evidence>
<dbReference type="Pfam" id="PF00172">
    <property type="entry name" value="Zn_clus"/>
    <property type="match status" value="1"/>
</dbReference>
<dbReference type="InterPro" id="IPR036864">
    <property type="entry name" value="Zn2-C6_fun-type_DNA-bd_sf"/>
</dbReference>
<dbReference type="InterPro" id="IPR053157">
    <property type="entry name" value="Sterol_Uptake_Regulator"/>
</dbReference>
<accession>A0A8J8WML9</accession>
<dbReference type="AlphaFoldDB" id="A0A8J8WML9"/>
<evidence type="ECO:0000256" key="2">
    <source>
        <dbReference type="ARBA" id="ARBA00023125"/>
    </source>
</evidence>
<proteinExistence type="predicted"/>
<dbReference type="Proteomes" id="UP000631181">
    <property type="component" value="Unassembled WGS sequence"/>
</dbReference>
<dbReference type="PROSITE" id="PS50048">
    <property type="entry name" value="ZN2_CY6_FUNGAL_2"/>
    <property type="match status" value="1"/>
</dbReference>
<name>A0A8J8WML9_9EURO</name>
<keyword evidence="3" id="KW-0804">Transcription</keyword>
<dbReference type="CDD" id="cd00067">
    <property type="entry name" value="GAL4"/>
    <property type="match status" value="1"/>
</dbReference>
<feature type="region of interest" description="Disordered" evidence="5">
    <location>
        <begin position="1"/>
        <end position="26"/>
    </location>
</feature>
<evidence type="ECO:0000259" key="6">
    <source>
        <dbReference type="PROSITE" id="PS50048"/>
    </source>
</evidence>
<dbReference type="GO" id="GO:0008270">
    <property type="term" value="F:zinc ion binding"/>
    <property type="evidence" value="ECO:0007669"/>
    <property type="project" value="InterPro"/>
</dbReference>
<keyword evidence="2" id="KW-0238">DNA-binding</keyword>
<dbReference type="OrthoDB" id="416217at2759"/>
<dbReference type="PRINTS" id="PR00755">
    <property type="entry name" value="AFLATOXINBRP"/>
</dbReference>
<organism evidence="7 8">
    <name type="scientific">Penicillium ucsense</name>
    <dbReference type="NCBI Taxonomy" id="2839758"/>
    <lineage>
        <taxon>Eukaryota</taxon>
        <taxon>Fungi</taxon>
        <taxon>Dikarya</taxon>
        <taxon>Ascomycota</taxon>
        <taxon>Pezizomycotina</taxon>
        <taxon>Eurotiomycetes</taxon>
        <taxon>Eurotiomycetidae</taxon>
        <taxon>Eurotiales</taxon>
        <taxon>Aspergillaceae</taxon>
        <taxon>Penicillium</taxon>
    </lineage>
</organism>
<dbReference type="PANTHER" id="PTHR47784">
    <property type="entry name" value="STEROL UPTAKE CONTROL PROTEIN 2"/>
    <property type="match status" value="1"/>
</dbReference>
<evidence type="ECO:0000313" key="8">
    <source>
        <dbReference type="Proteomes" id="UP000631181"/>
    </source>
</evidence>
<dbReference type="Pfam" id="PF11951">
    <property type="entry name" value="Fungal_trans_2"/>
    <property type="match status" value="1"/>
</dbReference>